<feature type="compositionally biased region" description="Low complexity" evidence="1">
    <location>
        <begin position="399"/>
        <end position="411"/>
    </location>
</feature>
<feature type="compositionally biased region" description="Pro residues" evidence="1">
    <location>
        <begin position="389"/>
        <end position="398"/>
    </location>
</feature>
<feature type="compositionally biased region" description="Low complexity" evidence="1">
    <location>
        <begin position="327"/>
        <end position="364"/>
    </location>
</feature>
<gene>
    <name evidence="2" type="ORF">B0I36DRAFT_138410</name>
</gene>
<feature type="compositionally biased region" description="Low complexity" evidence="1">
    <location>
        <begin position="224"/>
        <end position="233"/>
    </location>
</feature>
<dbReference type="GeneID" id="70177876"/>
<reference evidence="2" key="1">
    <citation type="journal article" date="2021" name="Nat. Commun.">
        <title>Genetic determinants of endophytism in the Arabidopsis root mycobiome.</title>
        <authorList>
            <person name="Mesny F."/>
            <person name="Miyauchi S."/>
            <person name="Thiergart T."/>
            <person name="Pickel B."/>
            <person name="Atanasova L."/>
            <person name="Karlsson M."/>
            <person name="Huettel B."/>
            <person name="Barry K.W."/>
            <person name="Haridas S."/>
            <person name="Chen C."/>
            <person name="Bauer D."/>
            <person name="Andreopoulos W."/>
            <person name="Pangilinan J."/>
            <person name="LaButti K."/>
            <person name="Riley R."/>
            <person name="Lipzen A."/>
            <person name="Clum A."/>
            <person name="Drula E."/>
            <person name="Henrissat B."/>
            <person name="Kohler A."/>
            <person name="Grigoriev I.V."/>
            <person name="Martin F.M."/>
            <person name="Hacquard S."/>
        </authorList>
    </citation>
    <scope>NUCLEOTIDE SEQUENCE</scope>
    <source>
        <strain evidence="2">MPI-CAGE-CH-0230</strain>
    </source>
</reference>
<keyword evidence="3" id="KW-1185">Reference proteome</keyword>
<accession>A0A9P9BN80</accession>
<evidence type="ECO:0000313" key="3">
    <source>
        <dbReference type="Proteomes" id="UP000756346"/>
    </source>
</evidence>
<proteinExistence type="predicted"/>
<dbReference type="RefSeq" id="XP_046010230.1">
    <property type="nucleotide sequence ID" value="XM_046148330.1"/>
</dbReference>
<dbReference type="OrthoDB" id="5207784at2759"/>
<sequence>MDDDDPDNRPPAYGEALYDAVPGAAAAAVAAAAATTVEPLSLVINGQSIYRDNDMIDIDNNSNNNNNTAPTTGTPAPPGLALYAMNRGIASLSHTDSSVTFERLDHAVRHTSSSNRMTSRSKHIFTLRHIDDLAASFHARPLRGYRNRPEGAGESAANIPRFFCQAESRRSLGSFGLRKCRYRPASAPTAAAAAASVSTAGADGAAPSYENPSNHNHHGHHHGAGPSSVSPSSRVGGLAAKLIAAAGSEHGYAVVPLARRRAEHDIPRFAAGEKGHGYARPIFEVRRRAVAAIALSRQQQQGDDVPSVQDGLRHGEGGGGRGGGRRLSGLVKGKGKATTTNATTTSASATTTTADSGGSSSSDTDGVEWEWFDEFGTLVAREDQVWRSPLPPPPPPPASQEGLPLPVSPPAAAVPTATLHLQQQQQQPPPPRRHHHHRLVTLQPLPRETFDVLVSSWCLRVWWANADSLPGADDMGGMSFVRRKFKAAQDFGVGTGRDGKWGITP</sequence>
<feature type="region of interest" description="Disordered" evidence="1">
    <location>
        <begin position="202"/>
        <end position="233"/>
    </location>
</feature>
<feature type="compositionally biased region" description="Low complexity" evidence="1">
    <location>
        <begin position="202"/>
        <end position="214"/>
    </location>
</feature>
<feature type="region of interest" description="Disordered" evidence="1">
    <location>
        <begin position="385"/>
        <end position="411"/>
    </location>
</feature>
<protein>
    <submittedName>
        <fullName evidence="2">Uncharacterized protein</fullName>
    </submittedName>
</protein>
<evidence type="ECO:0000256" key="1">
    <source>
        <dbReference type="SAM" id="MobiDB-lite"/>
    </source>
</evidence>
<dbReference type="AlphaFoldDB" id="A0A9P9BN80"/>
<name>A0A9P9BN80_9PEZI</name>
<comment type="caution">
    <text evidence="2">The sequence shown here is derived from an EMBL/GenBank/DDBJ whole genome shotgun (WGS) entry which is preliminary data.</text>
</comment>
<organism evidence="2 3">
    <name type="scientific">Microdochium trichocladiopsis</name>
    <dbReference type="NCBI Taxonomy" id="1682393"/>
    <lineage>
        <taxon>Eukaryota</taxon>
        <taxon>Fungi</taxon>
        <taxon>Dikarya</taxon>
        <taxon>Ascomycota</taxon>
        <taxon>Pezizomycotina</taxon>
        <taxon>Sordariomycetes</taxon>
        <taxon>Xylariomycetidae</taxon>
        <taxon>Xylariales</taxon>
        <taxon>Microdochiaceae</taxon>
        <taxon>Microdochium</taxon>
    </lineage>
</organism>
<dbReference type="Proteomes" id="UP000756346">
    <property type="component" value="Unassembled WGS sequence"/>
</dbReference>
<evidence type="ECO:0000313" key="2">
    <source>
        <dbReference type="EMBL" id="KAH7027431.1"/>
    </source>
</evidence>
<dbReference type="EMBL" id="JAGTJQ010000007">
    <property type="protein sequence ID" value="KAH7027431.1"/>
    <property type="molecule type" value="Genomic_DNA"/>
</dbReference>
<feature type="compositionally biased region" description="Gly residues" evidence="1">
    <location>
        <begin position="317"/>
        <end position="326"/>
    </location>
</feature>
<feature type="region of interest" description="Disordered" evidence="1">
    <location>
        <begin position="296"/>
        <end position="367"/>
    </location>
</feature>